<dbReference type="RefSeq" id="XP_001801916.1">
    <property type="nucleotide sequence ID" value="XM_001801864.1"/>
</dbReference>
<evidence type="ECO:0000313" key="1">
    <source>
        <dbReference type="EMBL" id="EAT80720.1"/>
    </source>
</evidence>
<dbReference type="InParanoid" id="Q0U988"/>
<reference evidence="2" key="1">
    <citation type="journal article" date="2007" name="Plant Cell">
        <title>Dothideomycete-plant interactions illuminated by genome sequencing and EST analysis of the wheat pathogen Stagonospora nodorum.</title>
        <authorList>
            <person name="Hane J.K."/>
            <person name="Lowe R.G."/>
            <person name="Solomon P.S."/>
            <person name="Tan K.C."/>
            <person name="Schoch C.L."/>
            <person name="Spatafora J.W."/>
            <person name="Crous P.W."/>
            <person name="Kodira C."/>
            <person name="Birren B.W."/>
            <person name="Galagan J.E."/>
            <person name="Torriani S.F."/>
            <person name="McDonald B.A."/>
            <person name="Oliver R.P."/>
        </authorList>
    </citation>
    <scope>NUCLEOTIDE SEQUENCE [LARGE SCALE GENOMIC DNA]</scope>
    <source>
        <strain evidence="2">SN15 / ATCC MYA-4574 / FGSC 10173</strain>
    </source>
</reference>
<dbReference type="Proteomes" id="UP000001055">
    <property type="component" value="Unassembled WGS sequence"/>
</dbReference>
<proteinExistence type="predicted"/>
<dbReference type="AlphaFoldDB" id="Q0U988"/>
<dbReference type="HOGENOM" id="CLU_3406536_0_0_1"/>
<sequence length="30" mass="3650">MDNIILPYQLQMQKKPQDSCNDGNYEYMRL</sequence>
<dbReference type="EMBL" id="CH445344">
    <property type="protein sequence ID" value="EAT80720.1"/>
    <property type="molecule type" value="Genomic_DNA"/>
</dbReference>
<dbReference type="KEGG" id="pno:SNOG_11676"/>
<accession>Q0U988</accession>
<evidence type="ECO:0000313" key="2">
    <source>
        <dbReference type="Proteomes" id="UP000001055"/>
    </source>
</evidence>
<organism evidence="1 2">
    <name type="scientific">Phaeosphaeria nodorum (strain SN15 / ATCC MYA-4574 / FGSC 10173)</name>
    <name type="common">Glume blotch fungus</name>
    <name type="synonym">Parastagonospora nodorum</name>
    <dbReference type="NCBI Taxonomy" id="321614"/>
    <lineage>
        <taxon>Eukaryota</taxon>
        <taxon>Fungi</taxon>
        <taxon>Dikarya</taxon>
        <taxon>Ascomycota</taxon>
        <taxon>Pezizomycotina</taxon>
        <taxon>Dothideomycetes</taxon>
        <taxon>Pleosporomycetidae</taxon>
        <taxon>Pleosporales</taxon>
        <taxon>Pleosporineae</taxon>
        <taxon>Phaeosphaeriaceae</taxon>
        <taxon>Parastagonospora</taxon>
    </lineage>
</organism>
<gene>
    <name evidence="1" type="ORF">SNOG_11676</name>
</gene>
<dbReference type="GeneID" id="5978824"/>
<name>Q0U988_PHANO</name>
<protein>
    <submittedName>
        <fullName evidence="1">Uncharacterized protein</fullName>
    </submittedName>
</protein>